<dbReference type="PROSITE" id="PS50943">
    <property type="entry name" value="HTH_CROC1"/>
    <property type="match status" value="1"/>
</dbReference>
<dbReference type="SMART" id="SM00530">
    <property type="entry name" value="HTH_XRE"/>
    <property type="match status" value="1"/>
</dbReference>
<dbReference type="Gene3D" id="1.10.260.40">
    <property type="entry name" value="lambda repressor-like DNA-binding domains"/>
    <property type="match status" value="1"/>
</dbReference>
<geneLocation type="plasmid" evidence="3 4">
    <name>pSLIN03</name>
</geneLocation>
<dbReference type="PANTHER" id="PTHR36924:SF1">
    <property type="entry name" value="ANTITOXIN HIGA-1"/>
    <property type="match status" value="1"/>
</dbReference>
<dbReference type="NCBIfam" id="TIGR02607">
    <property type="entry name" value="antidote_HigA"/>
    <property type="match status" value="1"/>
</dbReference>
<evidence type="ECO:0000259" key="2">
    <source>
        <dbReference type="PROSITE" id="PS50943"/>
    </source>
</evidence>
<evidence type="ECO:0000256" key="1">
    <source>
        <dbReference type="ARBA" id="ARBA00023125"/>
    </source>
</evidence>
<dbReference type="EMBL" id="CP001772">
    <property type="protein sequence ID" value="ADB42941.1"/>
    <property type="molecule type" value="Genomic_DNA"/>
</dbReference>
<feature type="domain" description="HTH cro/C1-type" evidence="2">
    <location>
        <begin position="11"/>
        <end position="66"/>
    </location>
</feature>
<dbReference type="GO" id="GO:0003677">
    <property type="term" value="F:DNA binding"/>
    <property type="evidence" value="ECO:0007669"/>
    <property type="project" value="UniProtKB-KW"/>
</dbReference>
<evidence type="ECO:0000313" key="3">
    <source>
        <dbReference type="EMBL" id="ADB42941.1"/>
    </source>
</evidence>
<dbReference type="PANTHER" id="PTHR36924">
    <property type="entry name" value="ANTITOXIN HIGA-1"/>
    <property type="match status" value="1"/>
</dbReference>
<dbReference type="InterPro" id="IPR001387">
    <property type="entry name" value="Cro/C1-type_HTH"/>
</dbReference>
<sequence>MHNPPHPGTTLRVLYLENVGLSVTEAAQRLGISRKTLSQIINGHAGISPQMAILLSQAFPNTTPELWLTMQQRYDLWQASQRITHKVEPFVAVEA</sequence>
<keyword evidence="4" id="KW-1185">Reference proteome</keyword>
<proteinExistence type="predicted"/>
<reference evidence="3 4" key="1">
    <citation type="journal article" date="2010" name="Stand. Genomic Sci.">
        <title>Complete genome sequence of Spirosoma linguale type strain (1).</title>
        <authorList>
            <person name="Lail K."/>
            <person name="Sikorski J."/>
            <person name="Saunders E."/>
            <person name="Lapidus A."/>
            <person name="Glavina Del Rio T."/>
            <person name="Copeland A."/>
            <person name="Tice H."/>
            <person name="Cheng J.-F."/>
            <person name="Lucas S."/>
            <person name="Nolan M."/>
            <person name="Bruce D."/>
            <person name="Goodwin L."/>
            <person name="Pitluck S."/>
            <person name="Ivanova N."/>
            <person name="Mavromatis K."/>
            <person name="Ovchinnikova G."/>
            <person name="Pati A."/>
            <person name="Chen A."/>
            <person name="Palaniappan K."/>
            <person name="Land M."/>
            <person name="Hauser L."/>
            <person name="Chang Y.-J."/>
            <person name="Jeffries C.D."/>
            <person name="Chain P."/>
            <person name="Brettin T."/>
            <person name="Detter J.C."/>
            <person name="Schuetze A."/>
            <person name="Rohde M."/>
            <person name="Tindall B.J."/>
            <person name="Goeker M."/>
            <person name="Bristow J."/>
            <person name="Eisen J.A."/>
            <person name="Markowitz V."/>
            <person name="Hugenholtz P."/>
            <person name="Kyrpides N.C."/>
            <person name="Klenk H.-P."/>
            <person name="Chen F."/>
        </authorList>
    </citation>
    <scope>NUCLEOTIDE SEQUENCE [LARGE SCALE GENOMIC DNA]</scope>
    <source>
        <strain evidence="4">ATCC 33905 / DSM 74 / LMG 10896 / Claus 1</strain>
    </source>
</reference>
<dbReference type="AlphaFoldDB" id="D2QVV9"/>
<protein>
    <submittedName>
        <fullName evidence="3">Plasmid maintenance system antidote protein, XRE family</fullName>
    </submittedName>
</protein>
<name>D2QVV9_SPILD</name>
<dbReference type="InterPro" id="IPR013430">
    <property type="entry name" value="Toxin_antidote_HigA"/>
</dbReference>
<dbReference type="HOGENOM" id="CLU_140230_2_1_10"/>
<keyword evidence="3" id="KW-0614">Plasmid</keyword>
<evidence type="ECO:0000313" key="4">
    <source>
        <dbReference type="Proteomes" id="UP000002028"/>
    </source>
</evidence>
<gene>
    <name evidence="3" type="ordered locus">Slin_6998</name>
</gene>
<accession>D2QVV9</accession>
<dbReference type="Pfam" id="PF01381">
    <property type="entry name" value="HTH_3"/>
    <property type="match status" value="1"/>
</dbReference>
<dbReference type="RefSeq" id="WP_012931418.1">
    <property type="nucleotide sequence ID" value="NC_013733.1"/>
</dbReference>
<dbReference type="InterPro" id="IPR010982">
    <property type="entry name" value="Lambda_DNA-bd_dom_sf"/>
</dbReference>
<organism evidence="3 4">
    <name type="scientific">Spirosoma linguale (strain ATCC 33905 / DSM 74 / LMG 10896 / Claus 1)</name>
    <dbReference type="NCBI Taxonomy" id="504472"/>
    <lineage>
        <taxon>Bacteria</taxon>
        <taxon>Pseudomonadati</taxon>
        <taxon>Bacteroidota</taxon>
        <taxon>Cytophagia</taxon>
        <taxon>Cytophagales</taxon>
        <taxon>Cytophagaceae</taxon>
        <taxon>Spirosoma</taxon>
    </lineage>
</organism>
<dbReference type="CDD" id="cd00093">
    <property type="entry name" value="HTH_XRE"/>
    <property type="match status" value="1"/>
</dbReference>
<dbReference type="KEGG" id="sli:Slin_6998"/>
<dbReference type="SUPFAM" id="SSF47413">
    <property type="entry name" value="lambda repressor-like DNA-binding domains"/>
    <property type="match status" value="1"/>
</dbReference>
<keyword evidence="1" id="KW-0238">DNA-binding</keyword>
<dbReference type="Proteomes" id="UP000002028">
    <property type="component" value="Plasmid pSLIN03"/>
</dbReference>